<feature type="region of interest" description="Disordered" evidence="2">
    <location>
        <begin position="878"/>
        <end position="919"/>
    </location>
</feature>
<feature type="coiled-coil region" evidence="1">
    <location>
        <begin position="836"/>
        <end position="863"/>
    </location>
</feature>
<comment type="caution">
    <text evidence="3">The sequence shown here is derived from an EMBL/GenBank/DDBJ whole genome shotgun (WGS) entry which is preliminary data.</text>
</comment>
<sequence length="1267" mass="138130">MRWSRWELSRLASKAPIPANLLAPAPRWGHSATLLEQNRMVVLGGIGADNQTFADLWVLYAGDTALLSNITRISAAKDEELPVIAAEEEPTTSSMPPAAGSGTPSATQAAAVHPEHELLKGTVERLGEMVRQSSEEVTTLGEAVRKAEEGAAKQQEALQASVELLRTRVTVEKELRVRTEAAAKQRWEKQEQDDKAAADRVAQIEAGLREAGAARKDLEAALTERAAESARQLREQIEATQKALADRVDEQRVATEKTFAERAEESGSCRDRRGERFERIEAQVTRQGADLHADLQTLRAAQEKAAADLEPRLTQLSTGLTAAMESPRGPGSCVNGATQTRLTEAEQGLRQSLEAAEKRAEDARAQHKQETGEQVGALGTRLDQLRADHETVGRTAGEHTAKLTQLEAQAETAAKDLEALRTGGQTQAGQLAQLESLVQTLVTRADAADAKGTAAAQKMDELEKALADQRTEGADTKSKLAATQVCPSCLSHLPRSADLPAPSPVCLPLPPAACPLSPDLPAPYPSICLPSPNLPARACPSLHLPACPSPVSHALFPPSPPRGACPGHGPAQDQVSTLTGRLAEAEQRLQQQSTASEDYERRLRLIQNRAEELDKMQEIQKSAIDRAVLDGQHLEQLVTDTIAAMKKTEQYWKEDMERIRGTLAEHAARLTADDTARKQEVLGIVNHRLEGVETDLKSLTDQTMHACEGILKTQQDEITSMTEQSKRRVDTALSEAESRVRAIEDLVRVHADKLNEETAKYRGAHIEAMHAIEARLNWTQEEVRTFERTVREEINLVSRARSEETVKAKASMEAKLEALDYRVTTDMRQLLEAIRLDAESRMRSEEKAKMEMYEERIMQTLAQAQTLQTHISKLRDAPGVSSPLLSSPTTLNRLPAGPATSGLTELPEVPAEPSSPLAHPQHNPIPPAAFAEAGPAPAQVTDWMDIAGGESVTSLDSGVGELCFCVTDWTDMAGRLRPTLGVASPPLASGVSTGGGGGTAWKPDAAGGASPGAAESGSVPHGEREMAMASHREDHPRRDQGGPARHHSPRVTGEGGRRLRPFCGVGVGVGFWASNFFLFRMRLIKHERARDRSSSSVPSERTKRPTSTFADLRARCEMALANQSKPEWSREELAIIAGSLPITNPQGWNAADAVKRIKLIQDGSYEVFTDHDVTPLGIFINYTMDAYLRNFVPVSGYHAPDQDELNRIMEVIRRVPPSHTKWKEKHIQMLVSVFRGVSGLPGNGLTCAFMEEWVAFLNERPDIELTI</sequence>
<name>A0ABQ8U7T9_9EUKA</name>
<dbReference type="EMBL" id="JAPMOS010000109">
    <property type="protein sequence ID" value="KAJ4455398.1"/>
    <property type="molecule type" value="Genomic_DNA"/>
</dbReference>
<reference evidence="3" key="1">
    <citation type="journal article" date="2022" name="bioRxiv">
        <title>Genomics of Preaxostyla Flagellates Illuminates Evolutionary Transitions and the Path Towards Mitochondrial Loss.</title>
        <authorList>
            <person name="Novak L.V.F."/>
            <person name="Treitli S.C."/>
            <person name="Pyrih J."/>
            <person name="Halakuc P."/>
            <person name="Pipaliya S.V."/>
            <person name="Vacek V."/>
            <person name="Brzon O."/>
            <person name="Soukal P."/>
            <person name="Eme L."/>
            <person name="Dacks J.B."/>
            <person name="Karnkowska A."/>
            <person name="Elias M."/>
            <person name="Hampl V."/>
        </authorList>
    </citation>
    <scope>NUCLEOTIDE SEQUENCE</scope>
    <source>
        <strain evidence="3">RCP-MX</strain>
    </source>
</reference>
<feature type="region of interest" description="Disordered" evidence="2">
    <location>
        <begin position="1089"/>
        <end position="1108"/>
    </location>
</feature>
<evidence type="ECO:0000256" key="2">
    <source>
        <dbReference type="SAM" id="MobiDB-lite"/>
    </source>
</evidence>
<dbReference type="Proteomes" id="UP001141327">
    <property type="component" value="Unassembled WGS sequence"/>
</dbReference>
<dbReference type="InterPro" id="IPR015915">
    <property type="entry name" value="Kelch-typ_b-propeller"/>
</dbReference>
<feature type="coiled-coil region" evidence="1">
    <location>
        <begin position="346"/>
        <end position="373"/>
    </location>
</feature>
<dbReference type="PANTHER" id="PTHR43941">
    <property type="entry name" value="STRUCTURAL MAINTENANCE OF CHROMOSOMES PROTEIN 2"/>
    <property type="match status" value="1"/>
</dbReference>
<feature type="compositionally biased region" description="Polar residues" evidence="2">
    <location>
        <begin position="1094"/>
        <end position="1108"/>
    </location>
</feature>
<evidence type="ECO:0000256" key="1">
    <source>
        <dbReference type="SAM" id="Coils"/>
    </source>
</evidence>
<keyword evidence="1" id="KW-0175">Coiled coil</keyword>
<organism evidence="3 4">
    <name type="scientific">Paratrimastix pyriformis</name>
    <dbReference type="NCBI Taxonomy" id="342808"/>
    <lineage>
        <taxon>Eukaryota</taxon>
        <taxon>Metamonada</taxon>
        <taxon>Preaxostyla</taxon>
        <taxon>Paratrimastigidae</taxon>
        <taxon>Paratrimastix</taxon>
    </lineage>
</organism>
<feature type="compositionally biased region" description="Low complexity" evidence="2">
    <location>
        <begin position="1005"/>
        <end position="1018"/>
    </location>
</feature>
<feature type="coiled-coil region" evidence="1">
    <location>
        <begin position="575"/>
        <end position="616"/>
    </location>
</feature>
<keyword evidence="4" id="KW-1185">Reference proteome</keyword>
<evidence type="ECO:0000313" key="4">
    <source>
        <dbReference type="Proteomes" id="UP001141327"/>
    </source>
</evidence>
<feature type="compositionally biased region" description="Low complexity" evidence="2">
    <location>
        <begin position="881"/>
        <end position="891"/>
    </location>
</feature>
<protein>
    <submittedName>
        <fullName evidence="3">Uncharacterized protein</fullName>
    </submittedName>
</protein>
<gene>
    <name evidence="3" type="ORF">PAPYR_9687</name>
</gene>
<dbReference type="Gene3D" id="2.120.10.80">
    <property type="entry name" value="Kelch-type beta propeller"/>
    <property type="match status" value="1"/>
</dbReference>
<feature type="region of interest" description="Disordered" evidence="2">
    <location>
        <begin position="987"/>
        <end position="1057"/>
    </location>
</feature>
<proteinExistence type="predicted"/>
<evidence type="ECO:0000313" key="3">
    <source>
        <dbReference type="EMBL" id="KAJ4455398.1"/>
    </source>
</evidence>
<feature type="coiled-coil region" evidence="1">
    <location>
        <begin position="223"/>
        <end position="250"/>
    </location>
</feature>
<feature type="compositionally biased region" description="Basic and acidic residues" evidence="2">
    <location>
        <begin position="1021"/>
        <end position="1040"/>
    </location>
</feature>
<accession>A0ABQ8U7T9</accession>